<dbReference type="SUPFAM" id="SSF54060">
    <property type="entry name" value="His-Me finger endonucleases"/>
    <property type="match status" value="1"/>
</dbReference>
<dbReference type="Gene3D" id="3.90.75.20">
    <property type="match status" value="1"/>
</dbReference>
<name>A0A8S5M788_9CAUD</name>
<keyword evidence="1" id="KW-0378">Hydrolase</keyword>
<reference evidence="1" key="1">
    <citation type="journal article" date="2021" name="Proc. Natl. Acad. Sci. U.S.A.">
        <title>A Catalog of Tens of Thousands of Viruses from Human Metagenomes Reveals Hidden Associations with Chronic Diseases.</title>
        <authorList>
            <person name="Tisza M.J."/>
            <person name="Buck C.B."/>
        </authorList>
    </citation>
    <scope>NUCLEOTIDE SEQUENCE</scope>
    <source>
        <strain evidence="1">Ct73V17</strain>
    </source>
</reference>
<protein>
    <submittedName>
        <fullName evidence="1">Homing endonuclease</fullName>
    </submittedName>
</protein>
<keyword evidence="1" id="KW-0540">Nuclease</keyword>
<dbReference type="GO" id="GO:0004519">
    <property type="term" value="F:endonuclease activity"/>
    <property type="evidence" value="ECO:0007669"/>
    <property type="project" value="UniProtKB-KW"/>
</dbReference>
<proteinExistence type="predicted"/>
<dbReference type="EMBL" id="BK014835">
    <property type="protein sequence ID" value="DAD77843.1"/>
    <property type="molecule type" value="Genomic_DNA"/>
</dbReference>
<dbReference type="InterPro" id="IPR044925">
    <property type="entry name" value="His-Me_finger_sf"/>
</dbReference>
<keyword evidence="1" id="KW-0255">Endonuclease</keyword>
<accession>A0A8S5M788</accession>
<organism evidence="1">
    <name type="scientific">Siphoviridae sp. ct73V17</name>
    <dbReference type="NCBI Taxonomy" id="2826302"/>
    <lineage>
        <taxon>Viruses</taxon>
        <taxon>Duplodnaviria</taxon>
        <taxon>Heunggongvirae</taxon>
        <taxon>Uroviricota</taxon>
        <taxon>Caudoviricetes</taxon>
    </lineage>
</organism>
<sequence>MTKEECVKLKNSFKLVSHNGFKAYVNPLGEVYVWNGKEYVKRQWRINADGYVVVTLQNNKQYRSVGVHILVAKGWVPNFFQKPEVNHLDFNRKNPSAYNLEWVTHQENVKYSKDAGRYPDLSGKNNPNYNNNTLHLKYKNNKKISKEKQGRHGGKNGRAKSCQLFYEREKLIGTFDCQRDAVNYLINLGLVKKENNKETIIHYLKQDNGYKNYYLKII</sequence>
<evidence type="ECO:0000313" key="1">
    <source>
        <dbReference type="EMBL" id="DAD77843.1"/>
    </source>
</evidence>